<dbReference type="EMBL" id="MVJN01000012">
    <property type="protein sequence ID" value="RAP35051.1"/>
    <property type="molecule type" value="Genomic_DNA"/>
</dbReference>
<name>A0A364LFZ9_9GAMM</name>
<dbReference type="InterPro" id="IPR050261">
    <property type="entry name" value="FrsA_esterase"/>
</dbReference>
<evidence type="ECO:0000313" key="3">
    <source>
        <dbReference type="Proteomes" id="UP000249458"/>
    </source>
</evidence>
<proteinExistence type="predicted"/>
<reference evidence="2 3" key="1">
    <citation type="submission" date="2017-02" db="EMBL/GenBank/DDBJ databases">
        <title>Legionella quilivanii strain from human: case report and whole genome sequencing analysis.</title>
        <authorList>
            <person name="Lalancette C."/>
            <person name="Leduc J.-M."/>
            <person name="Levesque S."/>
            <person name="Fournier E."/>
            <person name="Saoud J."/>
            <person name="Faucher S.P."/>
            <person name="Bernard K."/>
            <person name="Martineau C."/>
            <person name="Longtin J."/>
        </authorList>
    </citation>
    <scope>NUCLEOTIDE SEQUENCE [LARGE SCALE GENOMIC DNA]</scope>
    <source>
        <strain evidence="2 3">ID143958</strain>
    </source>
</reference>
<dbReference type="Proteomes" id="UP000249458">
    <property type="component" value="Unassembled WGS sequence"/>
</dbReference>
<dbReference type="InterPro" id="IPR002925">
    <property type="entry name" value="Dienelactn_hydro"/>
</dbReference>
<feature type="domain" description="Dienelactone hydrolase" evidence="1">
    <location>
        <begin position="18"/>
        <end position="236"/>
    </location>
</feature>
<dbReference type="Gene3D" id="3.40.50.1820">
    <property type="entry name" value="alpha/beta hydrolase"/>
    <property type="match status" value="1"/>
</dbReference>
<gene>
    <name evidence="2" type="ORF">B1207_14225</name>
</gene>
<dbReference type="SUPFAM" id="SSF53474">
    <property type="entry name" value="alpha/beta-Hydrolases"/>
    <property type="match status" value="1"/>
</dbReference>
<organism evidence="2 3">
    <name type="scientific">Legionella quinlivanii</name>
    <dbReference type="NCBI Taxonomy" id="45073"/>
    <lineage>
        <taxon>Bacteria</taxon>
        <taxon>Pseudomonadati</taxon>
        <taxon>Pseudomonadota</taxon>
        <taxon>Gammaproteobacteria</taxon>
        <taxon>Legionellales</taxon>
        <taxon>Legionellaceae</taxon>
        <taxon>Legionella</taxon>
    </lineage>
</organism>
<evidence type="ECO:0000259" key="1">
    <source>
        <dbReference type="Pfam" id="PF01738"/>
    </source>
</evidence>
<sequence>MHSSNYLYHHGEQELHGFLAYDDSIDQPRPAVIIAHDWSGRNEFACHKAEMLAKELGYVGFALDMYGHGRIGYTTDEKIALMQPLAGDRRLLRDRIRAGFDAVIAMSEVDSTRVAAIGFCFGGLCVLDLARSGAELAGVVSFHGLLDKPKHIPNQKIQAKVLALHGYDDPMVPPQQLNDFCQEMTEAKVDWQVHQYGLTKHAFTNPNAHDPDLGTIYNPVAAKRSMQAMKNFLQEIFK</sequence>
<dbReference type="Pfam" id="PF01738">
    <property type="entry name" value="DLH"/>
    <property type="match status" value="1"/>
</dbReference>
<dbReference type="PANTHER" id="PTHR22946">
    <property type="entry name" value="DIENELACTONE HYDROLASE DOMAIN-CONTAINING PROTEIN-RELATED"/>
    <property type="match status" value="1"/>
</dbReference>
<evidence type="ECO:0000313" key="2">
    <source>
        <dbReference type="EMBL" id="RAP35051.1"/>
    </source>
</evidence>
<dbReference type="RefSeq" id="WP_112220564.1">
    <property type="nucleotide sequence ID" value="NZ_MVJN01000012.1"/>
</dbReference>
<accession>A0A364LFZ9</accession>
<dbReference type="GO" id="GO:0016787">
    <property type="term" value="F:hydrolase activity"/>
    <property type="evidence" value="ECO:0007669"/>
    <property type="project" value="InterPro"/>
</dbReference>
<dbReference type="InterPro" id="IPR029058">
    <property type="entry name" value="AB_hydrolase_fold"/>
</dbReference>
<dbReference type="PANTHER" id="PTHR22946:SF0">
    <property type="entry name" value="DIENELACTONE HYDROLASE DOMAIN-CONTAINING PROTEIN"/>
    <property type="match status" value="1"/>
</dbReference>
<comment type="caution">
    <text evidence="2">The sequence shown here is derived from an EMBL/GenBank/DDBJ whole genome shotgun (WGS) entry which is preliminary data.</text>
</comment>
<dbReference type="AlphaFoldDB" id="A0A364LFZ9"/>
<protein>
    <recommendedName>
        <fullName evidence="1">Dienelactone hydrolase domain-containing protein</fullName>
    </recommendedName>
</protein>